<sequence length="172" mass="19877">MSYFELFSLAPGFAIDKNALSARFRQLQSQYHPDNFASEDDRQKAQALHKASEVNDAYQTLLHPERRAQYLLKLAGIDIADEQQTMHDMDFLTTQMTLREELEAISSQDDPEAAIDAFSATLKSAQQQLEEIFVANYQHSQFDVAADSVRKMKFYIRLRQQLRQLEDNLLDL</sequence>
<organism evidence="6 7">
    <name type="scientific">Celerinatantimonas yamalensis</name>
    <dbReference type="NCBI Taxonomy" id="559956"/>
    <lineage>
        <taxon>Bacteria</taxon>
        <taxon>Pseudomonadati</taxon>
        <taxon>Pseudomonadota</taxon>
        <taxon>Gammaproteobacteria</taxon>
        <taxon>Celerinatantimonadaceae</taxon>
        <taxon>Celerinatantimonas</taxon>
    </lineage>
</organism>
<name>A0ABW9G6C2_9GAMM</name>
<dbReference type="PANTHER" id="PTHR14021">
    <property type="entry name" value="IRON-SULFUR CLUSTER CO-CHAPERONE PROTEIN HSCB"/>
    <property type="match status" value="1"/>
</dbReference>
<evidence type="ECO:0000256" key="4">
    <source>
        <dbReference type="HAMAP-Rule" id="MF_00682"/>
    </source>
</evidence>
<accession>A0ABW9G6C2</accession>
<keyword evidence="2 4" id="KW-0143">Chaperone</keyword>
<dbReference type="Gene3D" id="1.10.287.110">
    <property type="entry name" value="DnaJ domain"/>
    <property type="match status" value="1"/>
</dbReference>
<evidence type="ECO:0000256" key="3">
    <source>
        <dbReference type="ARBA" id="ARBA00025596"/>
    </source>
</evidence>
<protein>
    <recommendedName>
        <fullName evidence="4">Co-chaperone protein HscB homolog</fullName>
    </recommendedName>
</protein>
<dbReference type="InterPro" id="IPR036869">
    <property type="entry name" value="J_dom_sf"/>
</dbReference>
<comment type="function">
    <text evidence="3 4">Co-chaperone involved in the maturation of iron-sulfur cluster-containing proteins. Seems to help targeting proteins to be folded toward HscA.</text>
</comment>
<evidence type="ECO:0000313" key="7">
    <source>
        <dbReference type="Proteomes" id="UP001629953"/>
    </source>
</evidence>
<gene>
    <name evidence="4 6" type="primary">hscB</name>
    <name evidence="6" type="ORF">ABUE30_08015</name>
</gene>
<dbReference type="InterPro" id="IPR004640">
    <property type="entry name" value="HscB"/>
</dbReference>
<comment type="similarity">
    <text evidence="1 4">Belongs to the HscB family.</text>
</comment>
<dbReference type="Proteomes" id="UP001629953">
    <property type="component" value="Unassembled WGS sequence"/>
</dbReference>
<dbReference type="NCBIfam" id="NF003449">
    <property type="entry name" value="PRK05014.1"/>
    <property type="match status" value="1"/>
</dbReference>
<evidence type="ECO:0000256" key="1">
    <source>
        <dbReference type="ARBA" id="ARBA00010476"/>
    </source>
</evidence>
<dbReference type="Gene3D" id="1.20.1280.20">
    <property type="entry name" value="HscB, C-terminal domain"/>
    <property type="match status" value="1"/>
</dbReference>
<dbReference type="RefSeq" id="WP_408623220.1">
    <property type="nucleotide sequence ID" value="NZ_JBEQCT010000003.1"/>
</dbReference>
<keyword evidence="7" id="KW-1185">Reference proteome</keyword>
<dbReference type="Pfam" id="PF00226">
    <property type="entry name" value="DnaJ"/>
    <property type="match status" value="1"/>
</dbReference>
<dbReference type="HAMAP" id="MF_00682">
    <property type="entry name" value="HscB"/>
    <property type="match status" value="1"/>
</dbReference>
<dbReference type="CDD" id="cd06257">
    <property type="entry name" value="DnaJ"/>
    <property type="match status" value="1"/>
</dbReference>
<evidence type="ECO:0000259" key="5">
    <source>
        <dbReference type="PROSITE" id="PS50076"/>
    </source>
</evidence>
<reference evidence="6 7" key="1">
    <citation type="journal article" date="2013" name="Int. J. Syst. Evol. Microbiol.">
        <title>Celerinatantimonas yamalensis sp. nov., a cold-adapted diazotrophic bacterium from a cold permafrost brine.</title>
        <authorList>
            <person name="Shcherbakova V."/>
            <person name="Chuvilskaya N."/>
            <person name="Rivkina E."/>
            <person name="Demidov N."/>
            <person name="Uchaeva V."/>
            <person name="Suetin S."/>
            <person name="Suzina N."/>
            <person name="Gilichinsky D."/>
        </authorList>
    </citation>
    <scope>NUCLEOTIDE SEQUENCE [LARGE SCALE GENOMIC DNA]</scope>
    <source>
        <strain evidence="6 7">C7</strain>
    </source>
</reference>
<dbReference type="InterPro" id="IPR009073">
    <property type="entry name" value="HscB_oligo_C"/>
</dbReference>
<dbReference type="SUPFAM" id="SSF46565">
    <property type="entry name" value="Chaperone J-domain"/>
    <property type="match status" value="1"/>
</dbReference>
<dbReference type="NCBIfam" id="TIGR00714">
    <property type="entry name" value="hscB"/>
    <property type="match status" value="1"/>
</dbReference>
<evidence type="ECO:0000313" key="6">
    <source>
        <dbReference type="EMBL" id="MFM2485007.1"/>
    </source>
</evidence>
<dbReference type="PANTHER" id="PTHR14021:SF15">
    <property type="entry name" value="IRON-SULFUR CLUSTER CO-CHAPERONE PROTEIN HSCB"/>
    <property type="match status" value="1"/>
</dbReference>
<evidence type="ECO:0000256" key="2">
    <source>
        <dbReference type="ARBA" id="ARBA00023186"/>
    </source>
</evidence>
<dbReference type="InterPro" id="IPR036386">
    <property type="entry name" value="HscB_C_sf"/>
</dbReference>
<dbReference type="InterPro" id="IPR001623">
    <property type="entry name" value="DnaJ_domain"/>
</dbReference>
<comment type="subunit">
    <text evidence="4">Interacts with HscA and stimulates its ATPase activity.</text>
</comment>
<dbReference type="SMART" id="SM00271">
    <property type="entry name" value="DnaJ"/>
    <property type="match status" value="1"/>
</dbReference>
<dbReference type="PROSITE" id="PS50076">
    <property type="entry name" value="DNAJ_2"/>
    <property type="match status" value="1"/>
</dbReference>
<comment type="caution">
    <text evidence="6">The sequence shown here is derived from an EMBL/GenBank/DDBJ whole genome shotgun (WGS) entry which is preliminary data.</text>
</comment>
<proteinExistence type="inferred from homology"/>
<dbReference type="EMBL" id="JBEQCT010000003">
    <property type="protein sequence ID" value="MFM2485007.1"/>
    <property type="molecule type" value="Genomic_DNA"/>
</dbReference>
<dbReference type="SUPFAM" id="SSF47144">
    <property type="entry name" value="HSC20 (HSCB), C-terminal oligomerisation domain"/>
    <property type="match status" value="1"/>
</dbReference>
<feature type="domain" description="J" evidence="5">
    <location>
        <begin position="2"/>
        <end position="74"/>
    </location>
</feature>
<dbReference type="Pfam" id="PF07743">
    <property type="entry name" value="HSCB_C"/>
    <property type="match status" value="1"/>
</dbReference>